<dbReference type="Pfam" id="PF08044">
    <property type="entry name" value="DUF1707"/>
    <property type="match status" value="1"/>
</dbReference>
<sequence>MAPPKRARDTDRNAVVAALTEAYVDGQLDAVEREERTATALAATHVDQLATLLTDLRGDAVDAAAAQLATRPAPRRTPPSSGTSTSSTRRLLTLAVTVALLVGAGVGVRQLFGTDEHDEAVAEQRAQLVSIDDVRLTPEEPDPGDVFADRPTVALEGLDDWAPDEAHVTTLLEQWRAVKRPYVTELRFDENGASITIPVAATTPRTETWTVNDEDPGAPYLWIRDDTLGRGASVIDLTDLDVPRLFDNIGRGIADLNVEDAVLNWVQVGLDPIDKLPQVDIWITNAYAEGARMSTTLSGHVLDEYGFDPDR</sequence>
<dbReference type="AlphaFoldDB" id="A0A6P0HHS9"/>
<evidence type="ECO:0000313" key="3">
    <source>
        <dbReference type="EMBL" id="NEN78193.1"/>
    </source>
</evidence>
<comment type="caution">
    <text evidence="3">The sequence shown here is derived from an EMBL/GenBank/DDBJ whole genome shotgun (WGS) entry which is preliminary data.</text>
</comment>
<dbReference type="Proteomes" id="UP000468687">
    <property type="component" value="Unassembled WGS sequence"/>
</dbReference>
<evidence type="ECO:0000313" key="4">
    <source>
        <dbReference type="Proteomes" id="UP000468687"/>
    </source>
</evidence>
<evidence type="ECO:0000259" key="2">
    <source>
        <dbReference type="Pfam" id="PF08044"/>
    </source>
</evidence>
<gene>
    <name evidence="3" type="ORF">G3T38_07880</name>
</gene>
<feature type="domain" description="DUF1707" evidence="2">
    <location>
        <begin position="6"/>
        <end position="56"/>
    </location>
</feature>
<evidence type="ECO:0000256" key="1">
    <source>
        <dbReference type="SAM" id="MobiDB-lite"/>
    </source>
</evidence>
<keyword evidence="4" id="KW-1185">Reference proteome</keyword>
<proteinExistence type="predicted"/>
<dbReference type="RefSeq" id="WP_163771641.1">
    <property type="nucleotide sequence ID" value="NZ_JAAGXA010000004.1"/>
</dbReference>
<dbReference type="InterPro" id="IPR012551">
    <property type="entry name" value="DUF1707_SHOCT-like"/>
</dbReference>
<name>A0A6P0HHS9_9ACTN</name>
<reference evidence="3 4" key="1">
    <citation type="journal article" date="2014" name="Int. J. Syst. Evol. Microbiol.">
        <title>Nocardioides zeae sp. nov., isolated from the stem of Zea mays.</title>
        <authorList>
            <person name="Glaeser S.P."/>
            <person name="McInroy J.A."/>
            <person name="Busse H.J."/>
            <person name="Kampfer P."/>
        </authorList>
    </citation>
    <scope>NUCLEOTIDE SEQUENCE [LARGE SCALE GENOMIC DNA]</scope>
    <source>
        <strain evidence="3 4">JCM 30728</strain>
    </source>
</reference>
<feature type="region of interest" description="Disordered" evidence="1">
    <location>
        <begin position="67"/>
        <end position="88"/>
    </location>
</feature>
<organism evidence="3 4">
    <name type="scientific">Nocardioides zeae</name>
    <dbReference type="NCBI Taxonomy" id="1457234"/>
    <lineage>
        <taxon>Bacteria</taxon>
        <taxon>Bacillati</taxon>
        <taxon>Actinomycetota</taxon>
        <taxon>Actinomycetes</taxon>
        <taxon>Propionibacteriales</taxon>
        <taxon>Nocardioidaceae</taxon>
        <taxon>Nocardioides</taxon>
    </lineage>
</organism>
<accession>A0A6P0HHS9</accession>
<dbReference type="EMBL" id="JAAGXA010000004">
    <property type="protein sequence ID" value="NEN78193.1"/>
    <property type="molecule type" value="Genomic_DNA"/>
</dbReference>
<protein>
    <submittedName>
        <fullName evidence="3">DUF1707 domain-containing protein</fullName>
    </submittedName>
</protein>